<dbReference type="Proteomes" id="UP000235670">
    <property type="component" value="Unassembled WGS sequence"/>
</dbReference>
<comment type="caution">
    <text evidence="2">The sequence shown here is derived from an EMBL/GenBank/DDBJ whole genome shotgun (WGS) entry which is preliminary data.</text>
</comment>
<feature type="transmembrane region" description="Helical" evidence="1">
    <location>
        <begin position="54"/>
        <end position="74"/>
    </location>
</feature>
<accession>A0A2N6SGV5</accession>
<dbReference type="RefSeq" id="WP_102189322.1">
    <property type="nucleotide sequence ID" value="NZ_PNGT01000001.1"/>
</dbReference>
<feature type="transmembrane region" description="Helical" evidence="1">
    <location>
        <begin position="86"/>
        <end position="108"/>
    </location>
</feature>
<proteinExistence type="predicted"/>
<keyword evidence="1" id="KW-1133">Transmembrane helix</keyword>
<organism evidence="2 3">
    <name type="scientific">Gemella sanguinis</name>
    <dbReference type="NCBI Taxonomy" id="84135"/>
    <lineage>
        <taxon>Bacteria</taxon>
        <taxon>Bacillati</taxon>
        <taxon>Bacillota</taxon>
        <taxon>Bacilli</taxon>
        <taxon>Bacillales</taxon>
        <taxon>Gemellaceae</taxon>
        <taxon>Gemella</taxon>
    </lineage>
</organism>
<evidence type="ECO:0000313" key="2">
    <source>
        <dbReference type="EMBL" id="PMC53170.1"/>
    </source>
</evidence>
<gene>
    <name evidence="2" type="ORF">CJ218_01110</name>
</gene>
<keyword evidence="1" id="KW-0472">Membrane</keyword>
<dbReference type="EMBL" id="PNGT01000001">
    <property type="protein sequence ID" value="PMC53170.1"/>
    <property type="molecule type" value="Genomic_DNA"/>
</dbReference>
<keyword evidence="1" id="KW-0812">Transmembrane</keyword>
<protein>
    <recommendedName>
        <fullName evidence="4">CPBP family intramembrane metalloprotease</fullName>
    </recommendedName>
</protein>
<reference evidence="2 3" key="1">
    <citation type="submission" date="2017-09" db="EMBL/GenBank/DDBJ databases">
        <title>Bacterial strain isolated from the female urinary microbiota.</title>
        <authorList>
            <person name="Thomas-White K."/>
            <person name="Kumar N."/>
            <person name="Forster S."/>
            <person name="Putonti C."/>
            <person name="Lawley T."/>
            <person name="Wolfe A.J."/>
        </authorList>
    </citation>
    <scope>NUCLEOTIDE SEQUENCE [LARGE SCALE GENOMIC DNA]</scope>
    <source>
        <strain evidence="2 3">UMB0186</strain>
    </source>
</reference>
<evidence type="ECO:0008006" key="4">
    <source>
        <dbReference type="Google" id="ProtNLM"/>
    </source>
</evidence>
<dbReference type="STRING" id="84135.GCA_001052115_00023"/>
<feature type="transmembrane region" description="Helical" evidence="1">
    <location>
        <begin position="193"/>
        <end position="212"/>
    </location>
</feature>
<feature type="transmembrane region" description="Helical" evidence="1">
    <location>
        <begin position="128"/>
        <end position="149"/>
    </location>
</feature>
<name>A0A2N6SGV5_9BACL</name>
<dbReference type="OrthoDB" id="48176at2"/>
<dbReference type="AlphaFoldDB" id="A0A2N6SGV5"/>
<feature type="transmembrane region" description="Helical" evidence="1">
    <location>
        <begin position="170"/>
        <end position="187"/>
    </location>
</feature>
<feature type="transmembrane region" description="Helical" evidence="1">
    <location>
        <begin position="12"/>
        <end position="34"/>
    </location>
</feature>
<evidence type="ECO:0000313" key="3">
    <source>
        <dbReference type="Proteomes" id="UP000235670"/>
    </source>
</evidence>
<evidence type="ECO:0000256" key="1">
    <source>
        <dbReference type="SAM" id="Phobius"/>
    </source>
</evidence>
<sequence>MSKKQLTVEEKRLDLDLTIIGIVTFLVFGLFALYAKQINSFISNENINVVSRLLLNSGIQFGVAGLGIVIVMFFRKESFSSYGLKMDNIVKSILGTIVSFLPVIIYIFASGSFKGYHPLHISITKDVIASGFPINILGMCLILIVWGFFEGFNYAVIADKINKRYPTKSTWLNYGAITCAFICLLFHPIKTDFWGIIELITTFIAIYGMLIVKAKTNNAWGCIFAFVFIWNAL</sequence>